<feature type="transmembrane region" description="Helical" evidence="8">
    <location>
        <begin position="248"/>
        <end position="266"/>
    </location>
</feature>
<dbReference type="GO" id="GO:0005886">
    <property type="term" value="C:plasma membrane"/>
    <property type="evidence" value="ECO:0007669"/>
    <property type="project" value="UniProtKB-SubCell"/>
</dbReference>
<dbReference type="InterPro" id="IPR003593">
    <property type="entry name" value="AAA+_ATPase"/>
</dbReference>
<evidence type="ECO:0000256" key="3">
    <source>
        <dbReference type="ARBA" id="ARBA00022692"/>
    </source>
</evidence>
<dbReference type="GO" id="GO:0016887">
    <property type="term" value="F:ATP hydrolysis activity"/>
    <property type="evidence" value="ECO:0007669"/>
    <property type="project" value="InterPro"/>
</dbReference>
<feature type="transmembrane region" description="Helical" evidence="8">
    <location>
        <begin position="181"/>
        <end position="198"/>
    </location>
</feature>
<keyword evidence="4" id="KW-0547">Nucleotide-binding</keyword>
<dbReference type="PANTHER" id="PTHR24221">
    <property type="entry name" value="ATP-BINDING CASSETTE SUB-FAMILY B"/>
    <property type="match status" value="1"/>
</dbReference>
<dbReference type="Gene3D" id="1.20.1560.10">
    <property type="entry name" value="ABC transporter type 1, transmembrane domain"/>
    <property type="match status" value="1"/>
</dbReference>
<evidence type="ECO:0000256" key="2">
    <source>
        <dbReference type="ARBA" id="ARBA00022448"/>
    </source>
</evidence>
<dbReference type="GO" id="GO:0005737">
    <property type="term" value="C:cytoplasm"/>
    <property type="evidence" value="ECO:0007669"/>
    <property type="project" value="UniProtKB-ARBA"/>
</dbReference>
<dbReference type="PANTHER" id="PTHR24221:SF587">
    <property type="entry name" value="ABC TRANSPORTER RELATED"/>
    <property type="match status" value="1"/>
</dbReference>
<dbReference type="PROSITE" id="PS50929">
    <property type="entry name" value="ABC_TM1F"/>
    <property type="match status" value="1"/>
</dbReference>
<evidence type="ECO:0000256" key="6">
    <source>
        <dbReference type="ARBA" id="ARBA00022989"/>
    </source>
</evidence>
<dbReference type="PROSITE" id="PS50893">
    <property type="entry name" value="ABC_TRANSPORTER_2"/>
    <property type="match status" value="1"/>
</dbReference>
<dbReference type="GO" id="GO:0140359">
    <property type="term" value="F:ABC-type transporter activity"/>
    <property type="evidence" value="ECO:0007669"/>
    <property type="project" value="InterPro"/>
</dbReference>
<evidence type="ECO:0000256" key="7">
    <source>
        <dbReference type="ARBA" id="ARBA00023136"/>
    </source>
</evidence>
<feature type="transmembrane region" description="Helical" evidence="8">
    <location>
        <begin position="355"/>
        <end position="376"/>
    </location>
</feature>
<evidence type="ECO:0000256" key="8">
    <source>
        <dbReference type="SAM" id="Phobius"/>
    </source>
</evidence>
<protein>
    <submittedName>
        <fullName evidence="11">ABC transporter ATP-binding protein</fullName>
    </submittedName>
</protein>
<dbReference type="SUPFAM" id="SSF52540">
    <property type="entry name" value="P-loop containing nucleoside triphosphate hydrolases"/>
    <property type="match status" value="1"/>
</dbReference>
<name>A0A257LTX2_UNCW3</name>
<evidence type="ECO:0000259" key="10">
    <source>
        <dbReference type="PROSITE" id="PS50929"/>
    </source>
</evidence>
<evidence type="ECO:0000259" key="9">
    <source>
        <dbReference type="PROSITE" id="PS50893"/>
    </source>
</evidence>
<evidence type="ECO:0000256" key="1">
    <source>
        <dbReference type="ARBA" id="ARBA00004651"/>
    </source>
</evidence>
<feature type="transmembrane region" description="Helical" evidence="8">
    <location>
        <begin position="326"/>
        <end position="349"/>
    </location>
</feature>
<evidence type="ECO:0000256" key="5">
    <source>
        <dbReference type="ARBA" id="ARBA00022840"/>
    </source>
</evidence>
<dbReference type="InterPro" id="IPR011527">
    <property type="entry name" value="ABC1_TM_dom"/>
</dbReference>
<dbReference type="InterPro" id="IPR036640">
    <property type="entry name" value="ABC1_TM_sf"/>
</dbReference>
<reference evidence="12" key="1">
    <citation type="submission" date="2017-07" db="EMBL/GenBank/DDBJ databases">
        <title>Novel pathways for hydrocarbon cycling and metabolic interdependencies in hydrothermal sediment communities.</title>
        <authorList>
            <person name="Dombrowski N."/>
            <person name="Seitz K."/>
            <person name="Teske A."/>
            <person name="Baker B."/>
        </authorList>
    </citation>
    <scope>NUCLEOTIDE SEQUENCE [LARGE SCALE GENOMIC DNA]</scope>
</reference>
<dbReference type="Proteomes" id="UP000216312">
    <property type="component" value="Unassembled WGS sequence"/>
</dbReference>
<comment type="caution">
    <text evidence="11">The sequence shown here is derived from an EMBL/GenBank/DDBJ whole genome shotgun (WGS) entry which is preliminary data.</text>
</comment>
<gene>
    <name evidence="11" type="ORF">CGW93_02620</name>
</gene>
<dbReference type="Gene3D" id="3.40.50.300">
    <property type="entry name" value="P-loop containing nucleotide triphosphate hydrolases"/>
    <property type="match status" value="1"/>
</dbReference>
<feature type="transmembrane region" description="Helical" evidence="8">
    <location>
        <begin position="23"/>
        <end position="47"/>
    </location>
</feature>
<keyword evidence="2" id="KW-0813">Transport</keyword>
<dbReference type="SMART" id="SM00382">
    <property type="entry name" value="AAA"/>
    <property type="match status" value="1"/>
</dbReference>
<dbReference type="FunFam" id="3.40.50.300:FF:000604">
    <property type="entry name" value="ABC transporter B family member 28"/>
    <property type="match status" value="1"/>
</dbReference>
<feature type="domain" description="ABC transporter" evidence="9">
    <location>
        <begin position="424"/>
        <end position="654"/>
    </location>
</feature>
<dbReference type="Pfam" id="PF00005">
    <property type="entry name" value="ABC_tran"/>
    <property type="match status" value="1"/>
</dbReference>
<keyword evidence="7 8" id="KW-0472">Membrane</keyword>
<keyword evidence="3 8" id="KW-0812">Transmembrane</keyword>
<keyword evidence="5 11" id="KW-0067">ATP-binding</keyword>
<accession>A0A257LTX2</accession>
<dbReference type="SUPFAM" id="SSF90123">
    <property type="entry name" value="ABC transporter transmembrane region"/>
    <property type="match status" value="1"/>
</dbReference>
<comment type="subcellular location">
    <subcellularLocation>
        <location evidence="1">Cell membrane</location>
        <topology evidence="1">Multi-pass membrane protein</topology>
    </subcellularLocation>
</comment>
<dbReference type="Pfam" id="PF00664">
    <property type="entry name" value="ABC_membrane"/>
    <property type="match status" value="1"/>
</dbReference>
<dbReference type="InterPro" id="IPR003439">
    <property type="entry name" value="ABC_transporter-like_ATP-bd"/>
</dbReference>
<feature type="transmembrane region" description="Helical" evidence="8">
    <location>
        <begin position="219"/>
        <end position="242"/>
    </location>
</feature>
<feature type="transmembrane region" description="Helical" evidence="8">
    <location>
        <begin position="142"/>
        <end position="161"/>
    </location>
</feature>
<dbReference type="GO" id="GO:0005524">
    <property type="term" value="F:ATP binding"/>
    <property type="evidence" value="ECO:0007669"/>
    <property type="project" value="UniProtKB-KW"/>
</dbReference>
<dbReference type="InterPro" id="IPR039421">
    <property type="entry name" value="Type_1_exporter"/>
</dbReference>
<evidence type="ECO:0000256" key="4">
    <source>
        <dbReference type="ARBA" id="ARBA00022741"/>
    </source>
</evidence>
<dbReference type="InterPro" id="IPR017871">
    <property type="entry name" value="ABC_transporter-like_CS"/>
</dbReference>
<dbReference type="PROSITE" id="PS00211">
    <property type="entry name" value="ABC_TRANSPORTER_1"/>
    <property type="match status" value="1"/>
</dbReference>
<evidence type="ECO:0000313" key="12">
    <source>
        <dbReference type="Proteomes" id="UP000216312"/>
    </source>
</evidence>
<dbReference type="InterPro" id="IPR027417">
    <property type="entry name" value="P-loop_NTPase"/>
</dbReference>
<dbReference type="CDD" id="cd03254">
    <property type="entry name" value="ABCC_Glucan_exporter_like"/>
    <property type="match status" value="1"/>
</dbReference>
<organism evidence="11 12">
    <name type="scientific">candidate division WOR-3 bacterium 4484_18</name>
    <dbReference type="NCBI Taxonomy" id="2020626"/>
    <lineage>
        <taxon>Bacteria</taxon>
        <taxon>Bacteria division WOR-3</taxon>
    </lineage>
</organism>
<sequence>MAKGVKTYDWRIVLWIGKFVRPYLWVIGILIPIVMLSVAIQAGLPLITRTAIDRYIMPTYHKILPPPNVKIEGLIPYKDSVYLIPTARIKELPPALYRQLVASGRLSLVKYYYKPSQNLLVRVDELHKLPPRELFSLRHADILGLYRLATLFVILIISLFVTQWLSDYTVGWLGQKVTHSMRMKLNTHLMTLGLPYFHRNPSGRILTRLTNDSRKLQEIFESTLIVLVSEPFLFIAIAVVMWRLDHRLAFIGYGLLPLVILLSNLFRTRFRRIYREVRRLLGKLNSMLNESFMGITVIQLFNQQSHILDKFDSININYFRANLKRIVVFGLFYPLMVVIQYLAVALLIFYGGRSVLANTLTIGVLTAFLSYLRMFFRPVQNISAQFNVLQEGLTAAERMREIFESKERDIDPVTAKRIKVKGDIEFRNVHFAYNSTPVLKGVTFSIKAGEKVALVGPTGAGKTTIINLLLKFYLPKEGNILIDGIDLHDIERTHLRSQIGIVLQEPYLFTGTLRENIEFGHKLSKRELDHVLESAQLKSLVSRLPNGLDTLIKSDTLSAGERQLVSIARTLARNPTIVILDEATSNIDPETEYLLQVGIRNLLANRTGIIIAHRLSTIKLVDRIFVLWDGKLVESGTHDELLKRDGPYATLYRLQYE</sequence>
<keyword evidence="6 8" id="KW-1133">Transmembrane helix</keyword>
<dbReference type="EMBL" id="NMUJ01000025">
    <property type="protein sequence ID" value="OYV03064.1"/>
    <property type="molecule type" value="Genomic_DNA"/>
</dbReference>
<proteinExistence type="predicted"/>
<dbReference type="CDD" id="cd18544">
    <property type="entry name" value="ABC_6TM_TmrA_like"/>
    <property type="match status" value="1"/>
</dbReference>
<dbReference type="AlphaFoldDB" id="A0A257LTX2"/>
<feature type="domain" description="ABC transmembrane type-1" evidence="10">
    <location>
        <begin position="29"/>
        <end position="391"/>
    </location>
</feature>
<evidence type="ECO:0000313" key="11">
    <source>
        <dbReference type="EMBL" id="OYV03064.1"/>
    </source>
</evidence>